<dbReference type="InterPro" id="IPR029068">
    <property type="entry name" value="Glyas_Bleomycin-R_OHBP_Dase"/>
</dbReference>
<gene>
    <name evidence="2" type="ORF">KME28_05520</name>
</gene>
<dbReference type="Gene3D" id="3.10.180.10">
    <property type="entry name" value="2,3-Dihydroxybiphenyl 1,2-Dioxygenase, domain 1"/>
    <property type="match status" value="1"/>
</dbReference>
<sequence length="140" mass="16146">MQPVRSWRFMLFQCTDALVTLASFEFERLVSFYTKFFNQKPEAMIFNVYAEFQLPSLKLGIFKPKQSHYLEFEHSTKSKISLCLEVNNLEHAIAHLSVLGYPPPGKIITASHGREIYAYDPDGNRLILHQSPMKMDKGMG</sequence>
<dbReference type="InterPro" id="IPR037523">
    <property type="entry name" value="VOC_core"/>
</dbReference>
<proteinExistence type="predicted"/>
<evidence type="ECO:0000313" key="3">
    <source>
        <dbReference type="Proteomes" id="UP000813215"/>
    </source>
</evidence>
<comment type="caution">
    <text evidence="2">The sequence shown here is derived from an EMBL/GenBank/DDBJ whole genome shotgun (WGS) entry which is preliminary data.</text>
</comment>
<name>A0A9E3H6P7_9NOST</name>
<evidence type="ECO:0000313" key="2">
    <source>
        <dbReference type="EMBL" id="MBW4431195.1"/>
    </source>
</evidence>
<reference evidence="2" key="2">
    <citation type="journal article" date="2022" name="Microbiol. Resour. Announc.">
        <title>Metagenome Sequencing to Explore Phylogenomics of Terrestrial Cyanobacteria.</title>
        <authorList>
            <person name="Ward R.D."/>
            <person name="Stajich J.E."/>
            <person name="Johansen J.R."/>
            <person name="Huntemann M."/>
            <person name="Clum A."/>
            <person name="Foster B."/>
            <person name="Foster B."/>
            <person name="Roux S."/>
            <person name="Palaniappan K."/>
            <person name="Varghese N."/>
            <person name="Mukherjee S."/>
            <person name="Reddy T.B.K."/>
            <person name="Daum C."/>
            <person name="Copeland A."/>
            <person name="Chen I.A."/>
            <person name="Ivanova N.N."/>
            <person name="Kyrpides N.C."/>
            <person name="Shapiro N."/>
            <person name="Eloe-Fadrosh E.A."/>
            <person name="Pietrasiak N."/>
        </authorList>
    </citation>
    <scope>NUCLEOTIDE SEQUENCE</scope>
    <source>
        <strain evidence="2">HA4357-MV3</strain>
    </source>
</reference>
<dbReference type="Proteomes" id="UP000813215">
    <property type="component" value="Unassembled WGS sequence"/>
</dbReference>
<dbReference type="EMBL" id="JAHHHW010000055">
    <property type="protein sequence ID" value="MBW4431195.1"/>
    <property type="molecule type" value="Genomic_DNA"/>
</dbReference>
<feature type="domain" description="VOC" evidence="1">
    <location>
        <begin position="15"/>
        <end position="131"/>
    </location>
</feature>
<dbReference type="SUPFAM" id="SSF54593">
    <property type="entry name" value="Glyoxalase/Bleomycin resistance protein/Dihydroxybiphenyl dioxygenase"/>
    <property type="match status" value="1"/>
</dbReference>
<organism evidence="2 3">
    <name type="scientific">Pelatocladus maniniholoensis HA4357-MV3</name>
    <dbReference type="NCBI Taxonomy" id="1117104"/>
    <lineage>
        <taxon>Bacteria</taxon>
        <taxon>Bacillati</taxon>
        <taxon>Cyanobacteriota</taxon>
        <taxon>Cyanophyceae</taxon>
        <taxon>Nostocales</taxon>
        <taxon>Nostocaceae</taxon>
        <taxon>Pelatocladus</taxon>
    </lineage>
</organism>
<dbReference type="PROSITE" id="PS51819">
    <property type="entry name" value="VOC"/>
    <property type="match status" value="1"/>
</dbReference>
<accession>A0A9E3H6P7</accession>
<evidence type="ECO:0000259" key="1">
    <source>
        <dbReference type="PROSITE" id="PS51819"/>
    </source>
</evidence>
<dbReference type="AlphaFoldDB" id="A0A9E3H6P7"/>
<reference evidence="2" key="1">
    <citation type="submission" date="2021-05" db="EMBL/GenBank/DDBJ databases">
        <authorList>
            <person name="Pietrasiak N."/>
            <person name="Ward R."/>
            <person name="Stajich J.E."/>
            <person name="Kurbessoian T."/>
        </authorList>
    </citation>
    <scope>NUCLEOTIDE SEQUENCE</scope>
    <source>
        <strain evidence="2">HA4357-MV3</strain>
    </source>
</reference>
<protein>
    <submittedName>
        <fullName evidence="2">VOC family protein</fullName>
    </submittedName>
</protein>